<gene>
    <name evidence="2" type="ORF">E2C01_086157</name>
</gene>
<keyword evidence="3" id="KW-1185">Reference proteome</keyword>
<dbReference type="AlphaFoldDB" id="A0A5B7J317"/>
<feature type="compositionally biased region" description="Basic and acidic residues" evidence="1">
    <location>
        <begin position="92"/>
        <end position="103"/>
    </location>
</feature>
<proteinExistence type="predicted"/>
<reference evidence="2 3" key="1">
    <citation type="submission" date="2019-05" db="EMBL/GenBank/DDBJ databases">
        <title>Another draft genome of Portunus trituberculatus and its Hox gene families provides insights of decapod evolution.</title>
        <authorList>
            <person name="Jeong J.-H."/>
            <person name="Song I."/>
            <person name="Kim S."/>
            <person name="Choi T."/>
            <person name="Kim D."/>
            <person name="Ryu S."/>
            <person name="Kim W."/>
        </authorList>
    </citation>
    <scope>NUCLEOTIDE SEQUENCE [LARGE SCALE GENOMIC DNA]</scope>
    <source>
        <tissue evidence="2">Muscle</tissue>
    </source>
</reference>
<comment type="caution">
    <text evidence="2">The sequence shown here is derived from an EMBL/GenBank/DDBJ whole genome shotgun (WGS) entry which is preliminary data.</text>
</comment>
<protein>
    <submittedName>
        <fullName evidence="2">Uncharacterized protein</fullName>
    </submittedName>
</protein>
<dbReference type="EMBL" id="VSRR010086724">
    <property type="protein sequence ID" value="MPC91140.1"/>
    <property type="molecule type" value="Genomic_DNA"/>
</dbReference>
<name>A0A5B7J317_PORTR</name>
<accession>A0A5B7J317</accession>
<evidence type="ECO:0000313" key="2">
    <source>
        <dbReference type="EMBL" id="MPC91140.1"/>
    </source>
</evidence>
<organism evidence="2 3">
    <name type="scientific">Portunus trituberculatus</name>
    <name type="common">Swimming crab</name>
    <name type="synonym">Neptunus trituberculatus</name>
    <dbReference type="NCBI Taxonomy" id="210409"/>
    <lineage>
        <taxon>Eukaryota</taxon>
        <taxon>Metazoa</taxon>
        <taxon>Ecdysozoa</taxon>
        <taxon>Arthropoda</taxon>
        <taxon>Crustacea</taxon>
        <taxon>Multicrustacea</taxon>
        <taxon>Malacostraca</taxon>
        <taxon>Eumalacostraca</taxon>
        <taxon>Eucarida</taxon>
        <taxon>Decapoda</taxon>
        <taxon>Pleocyemata</taxon>
        <taxon>Brachyura</taxon>
        <taxon>Eubrachyura</taxon>
        <taxon>Portunoidea</taxon>
        <taxon>Portunidae</taxon>
        <taxon>Portuninae</taxon>
        <taxon>Portunus</taxon>
    </lineage>
</organism>
<evidence type="ECO:0000256" key="1">
    <source>
        <dbReference type="SAM" id="MobiDB-lite"/>
    </source>
</evidence>
<dbReference type="Proteomes" id="UP000324222">
    <property type="component" value="Unassembled WGS sequence"/>
</dbReference>
<evidence type="ECO:0000313" key="3">
    <source>
        <dbReference type="Proteomes" id="UP000324222"/>
    </source>
</evidence>
<feature type="region of interest" description="Disordered" evidence="1">
    <location>
        <begin position="84"/>
        <end position="103"/>
    </location>
</feature>
<sequence>MCRPFPPPAGELPLGHDARYTAVMVATEEHVFQPLAAHHLVRGTNKGTFTFVTVRRTPLPTYVRSLLLLLLLLLLPPPPPSPAVIAAVPSRAGEERGEENTAS</sequence>